<evidence type="ECO:0000313" key="2">
    <source>
        <dbReference type="EMBL" id="KAK9518248.1"/>
    </source>
</evidence>
<dbReference type="Proteomes" id="UP001488805">
    <property type="component" value="Unassembled WGS sequence"/>
</dbReference>
<evidence type="ECO:0000313" key="3">
    <source>
        <dbReference type="Proteomes" id="UP001488805"/>
    </source>
</evidence>
<proteinExistence type="predicted"/>
<reference evidence="2 3" key="1">
    <citation type="journal article" date="2024" name="Genome Biol. Evol.">
        <title>Chromosome-level genome assembly of the viviparous eelpout Zoarces viviparus.</title>
        <authorList>
            <person name="Fuhrmann N."/>
            <person name="Brasseur M.V."/>
            <person name="Bakowski C.E."/>
            <person name="Podsiadlowski L."/>
            <person name="Prost S."/>
            <person name="Krehenwinkel H."/>
            <person name="Mayer C."/>
        </authorList>
    </citation>
    <scope>NUCLEOTIDE SEQUENCE [LARGE SCALE GENOMIC DNA]</scope>
    <source>
        <strain evidence="2">NO-MEL_2022_Ind0_liver</strain>
    </source>
</reference>
<sequence length="101" mass="11088">MQVVNTGARPSYQHLLNTKVFAGVVYMDLTFTSRSSVTFPPTTTETEMLAVLAAWQGSVASPLAHWHRSCHPQDGRVAGSMAPRRGFWKHPSLPGPVKGQR</sequence>
<keyword evidence="3" id="KW-1185">Reference proteome</keyword>
<protein>
    <submittedName>
        <fullName evidence="2">Uncharacterized protein</fullName>
    </submittedName>
</protein>
<dbReference type="EMBL" id="JBCEZU010000538">
    <property type="protein sequence ID" value="KAK9518248.1"/>
    <property type="molecule type" value="Genomic_DNA"/>
</dbReference>
<feature type="region of interest" description="Disordered" evidence="1">
    <location>
        <begin position="74"/>
        <end position="101"/>
    </location>
</feature>
<organism evidence="2 3">
    <name type="scientific">Zoarces viviparus</name>
    <name type="common">Viviparous eelpout</name>
    <name type="synonym">Blennius viviparus</name>
    <dbReference type="NCBI Taxonomy" id="48416"/>
    <lineage>
        <taxon>Eukaryota</taxon>
        <taxon>Metazoa</taxon>
        <taxon>Chordata</taxon>
        <taxon>Craniata</taxon>
        <taxon>Vertebrata</taxon>
        <taxon>Euteleostomi</taxon>
        <taxon>Actinopterygii</taxon>
        <taxon>Neopterygii</taxon>
        <taxon>Teleostei</taxon>
        <taxon>Neoteleostei</taxon>
        <taxon>Acanthomorphata</taxon>
        <taxon>Eupercaria</taxon>
        <taxon>Perciformes</taxon>
        <taxon>Cottioidei</taxon>
        <taxon>Zoarcales</taxon>
        <taxon>Zoarcidae</taxon>
        <taxon>Zoarcinae</taxon>
        <taxon>Zoarces</taxon>
    </lineage>
</organism>
<comment type="caution">
    <text evidence="2">The sequence shown here is derived from an EMBL/GenBank/DDBJ whole genome shotgun (WGS) entry which is preliminary data.</text>
</comment>
<name>A0AAW1E6V6_ZOAVI</name>
<gene>
    <name evidence="2" type="ORF">VZT92_023560</name>
</gene>
<dbReference type="AlphaFoldDB" id="A0AAW1E6V6"/>
<evidence type="ECO:0000256" key="1">
    <source>
        <dbReference type="SAM" id="MobiDB-lite"/>
    </source>
</evidence>
<accession>A0AAW1E6V6</accession>